<dbReference type="RefSeq" id="WP_154621753.1">
    <property type="nucleotide sequence ID" value="NZ_VUNL01000022.1"/>
</dbReference>
<organism evidence="2 3">
    <name type="scientific">Selenomonas montiformis</name>
    <dbReference type="NCBI Taxonomy" id="2652285"/>
    <lineage>
        <taxon>Bacteria</taxon>
        <taxon>Bacillati</taxon>
        <taxon>Bacillota</taxon>
        <taxon>Negativicutes</taxon>
        <taxon>Selenomonadales</taxon>
        <taxon>Selenomonadaceae</taxon>
        <taxon>Selenomonas</taxon>
    </lineage>
</organism>
<protein>
    <submittedName>
        <fullName evidence="2">Uncharacterized protein</fullName>
    </submittedName>
</protein>
<gene>
    <name evidence="2" type="ORF">FYJ78_12585</name>
</gene>
<feature type="compositionally biased region" description="Basic residues" evidence="1">
    <location>
        <begin position="333"/>
        <end position="345"/>
    </location>
</feature>
<comment type="caution">
    <text evidence="2">The sequence shown here is derived from an EMBL/GenBank/DDBJ whole genome shotgun (WGS) entry which is preliminary data.</text>
</comment>
<dbReference type="EMBL" id="VUNL01000022">
    <property type="protein sequence ID" value="MSV25983.1"/>
    <property type="molecule type" value="Genomic_DNA"/>
</dbReference>
<proteinExistence type="predicted"/>
<evidence type="ECO:0000256" key="1">
    <source>
        <dbReference type="SAM" id="MobiDB-lite"/>
    </source>
</evidence>
<dbReference type="AlphaFoldDB" id="A0A6I2UV02"/>
<feature type="region of interest" description="Disordered" evidence="1">
    <location>
        <begin position="320"/>
        <end position="345"/>
    </location>
</feature>
<evidence type="ECO:0000313" key="2">
    <source>
        <dbReference type="EMBL" id="MSV25983.1"/>
    </source>
</evidence>
<reference evidence="2 3" key="1">
    <citation type="submission" date="2019-08" db="EMBL/GenBank/DDBJ databases">
        <title>In-depth cultivation of the pig gut microbiome towards novel bacterial diversity and tailored functional studies.</title>
        <authorList>
            <person name="Wylensek D."/>
            <person name="Hitch T.C.A."/>
            <person name="Clavel T."/>
        </authorList>
    </citation>
    <scope>NUCLEOTIDE SEQUENCE [LARGE SCALE GENOMIC DNA]</scope>
    <source>
        <strain evidence="3">WCA-380-WT-3B3</strain>
    </source>
</reference>
<sequence length="345" mass="39293">MNDKITATECYRLLENIGLPVEHIDTNRRYWFIRTQGGEYFDEFFLDGFVGIGDEDVPCVDEKDRTKELVEKVKESHPQATRALNQIHKFCKEIHKGDIVVIPSASSAQFAFGIIEEDEIYEEEAPSEEDILDGRCPYTRRRKTHWIQGIPKSRVDSKLYTFFRNQQKLSNVDGYGEFIERALNPFYVKEGIAHFTLSLVTPESPNAFDMPLYMNGILSRAKELYKDIGCNENDIKVQSRTNVQSAGLIELLGDPTFVALTSIVVIGLFGGQATFHHPSDDVYDGGVKTDGLAGFVLSLIDKFKDHNTIGDKQLKGAQDRLKVCDPRQSNTPKQKKKHRRNKKRK</sequence>
<name>A0A6I2UV02_9FIRM</name>
<evidence type="ECO:0000313" key="3">
    <source>
        <dbReference type="Proteomes" id="UP000430222"/>
    </source>
</evidence>
<dbReference type="Proteomes" id="UP000430222">
    <property type="component" value="Unassembled WGS sequence"/>
</dbReference>
<keyword evidence="3" id="KW-1185">Reference proteome</keyword>
<accession>A0A6I2UV02</accession>